<evidence type="ECO:0000313" key="7">
    <source>
        <dbReference type="EMBL" id="MBC8558662.1"/>
    </source>
</evidence>
<organism evidence="7 8">
    <name type="scientific">Fumia xinanensis</name>
    <dbReference type="NCBI Taxonomy" id="2763659"/>
    <lineage>
        <taxon>Bacteria</taxon>
        <taxon>Bacillati</taxon>
        <taxon>Bacillota</taxon>
        <taxon>Clostridia</taxon>
        <taxon>Eubacteriales</taxon>
        <taxon>Oscillospiraceae</taxon>
        <taxon>Fumia</taxon>
    </lineage>
</organism>
<dbReference type="EMBL" id="JACRSV010000001">
    <property type="protein sequence ID" value="MBC8558662.1"/>
    <property type="molecule type" value="Genomic_DNA"/>
</dbReference>
<name>A0A926I6C9_9FIRM</name>
<dbReference type="GO" id="GO:0005829">
    <property type="term" value="C:cytosol"/>
    <property type="evidence" value="ECO:0007669"/>
    <property type="project" value="TreeGrafter"/>
</dbReference>
<feature type="domain" description="NAD-dependent epimerase/dehydratase" evidence="6">
    <location>
        <begin position="4"/>
        <end position="218"/>
    </location>
</feature>
<dbReference type="PANTHER" id="PTHR43725:SF32">
    <property type="entry name" value="NAD-DEPENDENT EPIMERASE_DEHYDRATASE DOMAIN-CONTAINING PROTEIN"/>
    <property type="match status" value="1"/>
</dbReference>
<comment type="similarity">
    <text evidence="2">Belongs to the NAD(P)-dependent epimerase/dehydratase family.</text>
</comment>
<accession>A0A926I6C9</accession>
<evidence type="ECO:0000313" key="8">
    <source>
        <dbReference type="Proteomes" id="UP000610760"/>
    </source>
</evidence>
<evidence type="ECO:0000256" key="3">
    <source>
        <dbReference type="ARBA" id="ARBA00018569"/>
    </source>
</evidence>
<dbReference type="Gene3D" id="3.40.50.720">
    <property type="entry name" value="NAD(P)-binding Rossmann-like Domain"/>
    <property type="match status" value="1"/>
</dbReference>
<protein>
    <recommendedName>
        <fullName evidence="3">UDP-glucose 4-epimerase</fullName>
    </recommendedName>
    <alternativeName>
        <fullName evidence="5">Galactowaldenase</fullName>
    </alternativeName>
    <alternativeName>
        <fullName evidence="4">UDP-galactose 4-epimerase</fullName>
    </alternativeName>
</protein>
<evidence type="ECO:0000259" key="6">
    <source>
        <dbReference type="Pfam" id="PF01370"/>
    </source>
</evidence>
<dbReference type="GO" id="GO:0003978">
    <property type="term" value="F:UDP-glucose 4-epimerase activity"/>
    <property type="evidence" value="ECO:0007669"/>
    <property type="project" value="TreeGrafter"/>
</dbReference>
<comment type="caution">
    <text evidence="7">The sequence shown here is derived from an EMBL/GenBank/DDBJ whole genome shotgun (WGS) entry which is preliminary data.</text>
</comment>
<dbReference type="Pfam" id="PF01370">
    <property type="entry name" value="Epimerase"/>
    <property type="match status" value="1"/>
</dbReference>
<evidence type="ECO:0000256" key="1">
    <source>
        <dbReference type="ARBA" id="ARBA00004947"/>
    </source>
</evidence>
<gene>
    <name evidence="7" type="ORF">H8710_01130</name>
</gene>
<keyword evidence="8" id="KW-1185">Reference proteome</keyword>
<sequence length="320" mass="37644">MKKVLIMGGSYFIGRTLVDHMLGEGYDVFTVNRGSRPVWDVRIQNLVCDREDKERLKQILRPHRFDYVVDVSGLNGRQAEILCEALSAEGPEKFIFLSSSAVYDIENLKPPFRETDAIGENRYWTFYGKDKIDTEAVYMKHFFNIPTQLSILRPPYVYGEHNYAQRESFVFDHLLKELPVLLPDSNVKLQFIYVKDLANVVCRLLKSPCLAHSIYNVGNRKAVSCREWVECCAKAAGLAVNCAFYNYRRDRRTVREFFPFYDYDNVLDVSRIKEIYPNETDYIEGLEKSYQWYLQNRDNIRMKENVIFNEEQIRRKLGLE</sequence>
<evidence type="ECO:0000256" key="4">
    <source>
        <dbReference type="ARBA" id="ARBA00031367"/>
    </source>
</evidence>
<evidence type="ECO:0000256" key="5">
    <source>
        <dbReference type="ARBA" id="ARBA00033067"/>
    </source>
</evidence>
<dbReference type="SUPFAM" id="SSF51735">
    <property type="entry name" value="NAD(P)-binding Rossmann-fold domains"/>
    <property type="match status" value="1"/>
</dbReference>
<dbReference type="InterPro" id="IPR001509">
    <property type="entry name" value="Epimerase_deHydtase"/>
</dbReference>
<evidence type="ECO:0000256" key="2">
    <source>
        <dbReference type="ARBA" id="ARBA00007637"/>
    </source>
</evidence>
<proteinExistence type="inferred from homology"/>
<dbReference type="PANTHER" id="PTHR43725">
    <property type="entry name" value="UDP-GLUCOSE 4-EPIMERASE"/>
    <property type="match status" value="1"/>
</dbReference>
<reference evidence="7" key="1">
    <citation type="submission" date="2020-08" db="EMBL/GenBank/DDBJ databases">
        <title>Genome public.</title>
        <authorList>
            <person name="Liu C."/>
            <person name="Sun Q."/>
        </authorList>
    </citation>
    <scope>NUCLEOTIDE SEQUENCE</scope>
    <source>
        <strain evidence="7">NSJ-33</strain>
    </source>
</reference>
<dbReference type="GO" id="GO:0005996">
    <property type="term" value="P:monosaccharide metabolic process"/>
    <property type="evidence" value="ECO:0007669"/>
    <property type="project" value="TreeGrafter"/>
</dbReference>
<dbReference type="RefSeq" id="WP_249293551.1">
    <property type="nucleotide sequence ID" value="NZ_JACRSV010000001.1"/>
</dbReference>
<comment type="pathway">
    <text evidence="1">Carbohydrate metabolism; galactose metabolism.</text>
</comment>
<dbReference type="InterPro" id="IPR036291">
    <property type="entry name" value="NAD(P)-bd_dom_sf"/>
</dbReference>
<dbReference type="Proteomes" id="UP000610760">
    <property type="component" value="Unassembled WGS sequence"/>
</dbReference>
<dbReference type="AlphaFoldDB" id="A0A926I6C9"/>